<gene>
    <name evidence="3" type="ORF">EV652_106485</name>
</gene>
<dbReference type="GO" id="GO:0016787">
    <property type="term" value="F:hydrolase activity"/>
    <property type="evidence" value="ECO:0007669"/>
    <property type="project" value="UniProtKB-KW"/>
</dbReference>
<evidence type="ECO:0000259" key="2">
    <source>
        <dbReference type="Pfam" id="PF04167"/>
    </source>
</evidence>
<evidence type="ECO:0000256" key="1">
    <source>
        <dbReference type="ARBA" id="ARBA00022801"/>
    </source>
</evidence>
<dbReference type="PANTHER" id="PTHR39159">
    <property type="match status" value="1"/>
</dbReference>
<reference evidence="3 4" key="1">
    <citation type="journal article" date="2015" name="Stand. Genomic Sci.">
        <title>Genomic Encyclopedia of Bacterial and Archaeal Type Strains, Phase III: the genomes of soil and plant-associated and newly described type strains.</title>
        <authorList>
            <person name="Whitman W.B."/>
            <person name="Woyke T."/>
            <person name="Klenk H.P."/>
            <person name="Zhou Y."/>
            <person name="Lilburn T.G."/>
            <person name="Beck B.J."/>
            <person name="De Vos P."/>
            <person name="Vandamme P."/>
            <person name="Eisen J.A."/>
            <person name="Garrity G."/>
            <person name="Hugenholtz P."/>
            <person name="Kyrpides N.C."/>
        </authorList>
    </citation>
    <scope>NUCLEOTIDE SEQUENCE [LARGE SCALE GENOMIC DNA]</scope>
    <source>
        <strain evidence="3 4">VKM Ac-2572</strain>
    </source>
</reference>
<keyword evidence="1" id="KW-0378">Hydrolase</keyword>
<organism evidence="3 4">
    <name type="scientific">Kribbella steppae</name>
    <dbReference type="NCBI Taxonomy" id="2512223"/>
    <lineage>
        <taxon>Bacteria</taxon>
        <taxon>Bacillati</taxon>
        <taxon>Actinomycetota</taxon>
        <taxon>Actinomycetes</taxon>
        <taxon>Propionibacteriales</taxon>
        <taxon>Kribbellaceae</taxon>
        <taxon>Kribbella</taxon>
    </lineage>
</organism>
<sequence length="200" mass="22104">MEPPSGLVSDFDFHPDEQHVRQFQIPPAGVLRFDEEVFVSEAESGGIVLRHYAFRDEWFKVNVTIDRAGAVVEPELSPTIVRSFAYNCDIATPMQVGPGAVYATDLFVDVLVREDGVRHEVVDLDEFDQAVADGLVSRNEARQARSGLDRLVALINSRQLFAYLHSACPFGPSTAEAMLPVLQAPLDSVPAVQPGRRPTW</sequence>
<dbReference type="EMBL" id="SLWN01000006">
    <property type="protein sequence ID" value="TCO28499.1"/>
    <property type="molecule type" value="Genomic_DNA"/>
</dbReference>
<dbReference type="Gene3D" id="2.40.380.10">
    <property type="entry name" value="FomD-like"/>
    <property type="match status" value="1"/>
</dbReference>
<evidence type="ECO:0000313" key="4">
    <source>
        <dbReference type="Proteomes" id="UP000294508"/>
    </source>
</evidence>
<dbReference type="AlphaFoldDB" id="A0A4R2HHZ0"/>
<proteinExistence type="predicted"/>
<dbReference type="InterPro" id="IPR050212">
    <property type="entry name" value="Ntdp-like"/>
</dbReference>
<keyword evidence="4" id="KW-1185">Reference proteome</keyword>
<name>A0A4R2HHZ0_9ACTN</name>
<evidence type="ECO:0000313" key="3">
    <source>
        <dbReference type="EMBL" id="TCO28499.1"/>
    </source>
</evidence>
<protein>
    <submittedName>
        <fullName evidence="3">Uncharacterized protein DUF402</fullName>
    </submittedName>
</protein>
<dbReference type="Proteomes" id="UP000294508">
    <property type="component" value="Unassembled WGS sequence"/>
</dbReference>
<dbReference type="PANTHER" id="PTHR39159:SF1">
    <property type="entry name" value="UPF0374 PROTEIN YGAC"/>
    <property type="match status" value="1"/>
</dbReference>
<dbReference type="SUPFAM" id="SSF159234">
    <property type="entry name" value="FomD-like"/>
    <property type="match status" value="1"/>
</dbReference>
<accession>A0A4R2HHZ0</accession>
<feature type="domain" description="DUF402" evidence="2">
    <location>
        <begin position="86"/>
        <end position="158"/>
    </location>
</feature>
<dbReference type="InterPro" id="IPR035930">
    <property type="entry name" value="FomD-like_sf"/>
</dbReference>
<dbReference type="Pfam" id="PF04167">
    <property type="entry name" value="DUF402"/>
    <property type="match status" value="1"/>
</dbReference>
<dbReference type="InterPro" id="IPR007295">
    <property type="entry name" value="DUF402"/>
</dbReference>
<comment type="caution">
    <text evidence="3">The sequence shown here is derived from an EMBL/GenBank/DDBJ whole genome shotgun (WGS) entry which is preliminary data.</text>
</comment>